<dbReference type="EC" id="3.2.1.101" evidence="4 10"/>
<keyword evidence="14" id="KW-1185">Reference proteome</keyword>
<accession>A0AAQ3LY69</accession>
<feature type="signal peptide" evidence="12">
    <location>
        <begin position="1"/>
        <end position="20"/>
    </location>
</feature>
<dbReference type="GO" id="GO:0012505">
    <property type="term" value="C:endomembrane system"/>
    <property type="evidence" value="ECO:0007669"/>
    <property type="project" value="UniProtKB-SubCell"/>
</dbReference>
<gene>
    <name evidence="13" type="ORF">R9X50_00050700</name>
</gene>
<evidence type="ECO:0000256" key="5">
    <source>
        <dbReference type="ARBA" id="ARBA00022729"/>
    </source>
</evidence>
<feature type="transmembrane region" description="Helical" evidence="11">
    <location>
        <begin position="432"/>
        <end position="453"/>
    </location>
</feature>
<evidence type="ECO:0000313" key="13">
    <source>
        <dbReference type="EMBL" id="WPG97726.1"/>
    </source>
</evidence>
<dbReference type="GO" id="GO:0008496">
    <property type="term" value="F:mannan endo-1,6-alpha-mannosidase activity"/>
    <property type="evidence" value="ECO:0007669"/>
    <property type="project" value="UniProtKB-UniRule"/>
</dbReference>
<dbReference type="AlphaFoldDB" id="A0AAQ3LY69"/>
<keyword evidence="8" id="KW-0325">Glycoprotein</keyword>
<evidence type="ECO:0000256" key="2">
    <source>
        <dbReference type="ARBA" id="ARBA00004308"/>
    </source>
</evidence>
<comment type="subcellular location">
    <subcellularLocation>
        <location evidence="2">Endomembrane system</location>
    </subcellularLocation>
</comment>
<keyword evidence="11" id="KW-1133">Transmembrane helix</keyword>
<evidence type="ECO:0000313" key="14">
    <source>
        <dbReference type="Proteomes" id="UP001303373"/>
    </source>
</evidence>
<evidence type="ECO:0000256" key="1">
    <source>
        <dbReference type="ARBA" id="ARBA00001452"/>
    </source>
</evidence>
<keyword evidence="7 11" id="KW-0472">Membrane</keyword>
<keyword evidence="6 10" id="KW-0378">Hydrolase</keyword>
<evidence type="ECO:0000256" key="7">
    <source>
        <dbReference type="ARBA" id="ARBA00023136"/>
    </source>
</evidence>
<evidence type="ECO:0000256" key="10">
    <source>
        <dbReference type="PIRNR" id="PIRNR016302"/>
    </source>
</evidence>
<dbReference type="SUPFAM" id="SSF48208">
    <property type="entry name" value="Six-hairpin glycosidases"/>
    <property type="match status" value="1"/>
</dbReference>
<dbReference type="GO" id="GO:0016052">
    <property type="term" value="P:carbohydrate catabolic process"/>
    <property type="evidence" value="ECO:0007669"/>
    <property type="project" value="InterPro"/>
</dbReference>
<dbReference type="GO" id="GO:0009272">
    <property type="term" value="P:fungal-type cell wall biogenesis"/>
    <property type="evidence" value="ECO:0007669"/>
    <property type="project" value="TreeGrafter"/>
</dbReference>
<comment type="catalytic activity">
    <reaction evidence="1 10">
        <text>Random hydrolysis of (1-&gt;6)-alpha-D-mannosidic linkages in unbranched (1-&gt;6)-mannans.</text>
        <dbReference type="EC" id="3.2.1.101"/>
    </reaction>
</comment>
<dbReference type="Pfam" id="PF03663">
    <property type="entry name" value="Glyco_hydro_76"/>
    <property type="match status" value="1"/>
</dbReference>
<dbReference type="InterPro" id="IPR014480">
    <property type="entry name" value="Mannan-1_6-alpha_mannosidase"/>
</dbReference>
<dbReference type="InterPro" id="IPR008928">
    <property type="entry name" value="6-hairpin_glycosidase_sf"/>
</dbReference>
<reference evidence="13 14" key="1">
    <citation type="submission" date="2023-11" db="EMBL/GenBank/DDBJ databases">
        <title>An acidophilic fungus is an integral part of prey digestion in a carnivorous sundew plant.</title>
        <authorList>
            <person name="Tsai I.J."/>
        </authorList>
    </citation>
    <scope>NUCLEOTIDE SEQUENCE [LARGE SCALE GENOMIC DNA]</scope>
    <source>
        <strain evidence="13">169a</strain>
    </source>
</reference>
<dbReference type="InterPro" id="IPR005198">
    <property type="entry name" value="Glyco_hydro_76"/>
</dbReference>
<sequence length="454" mass="48986">MRISATVALYALANLRPASAIDLDITDQNSIKSTASIIAHGMMNYYSGNLTGQTPGLLPSPYYWWEAGAMFGSLIDYWYYTGDTTYNDVVTQAMLFQVGPEDNYMPPNQTKSLGNDDQSFWGLAAMSAAELKFPNPPAKSPQWLALAQGVFNSQAQVWDNSTCNGGLRWQKFTFNTGYNYKNSISNGCFFNMASRLGFYTKNESYFDWANSAWNWAEGVKLLSTNGSSIFVVDGTDDTENCTSLNPQKWSYNAGVYLLGASVMYNQTSGDTQALWKTRVEGLIAGASSYFFENKIMLETLCEPQGNCDTDQLSFKAYLSRWMAASIKLTDFVEPLVLPLLQASAQAAAKSCSGGTDGVTCGTKWTTGAFDGTYGVGQQMSALEVVQSLLIDNVRGPVSNVTGGTSAGDPSAGTNTGNSYGYFEGPITTGSRAGAGVITAMVIIGLVGGAWWMVV</sequence>
<evidence type="ECO:0000256" key="11">
    <source>
        <dbReference type="SAM" id="Phobius"/>
    </source>
</evidence>
<keyword evidence="11" id="KW-0812">Transmembrane</keyword>
<keyword evidence="9 10" id="KW-0326">Glycosidase</keyword>
<comment type="similarity">
    <text evidence="3 10">Belongs to the glycosyl hydrolase 76 family.</text>
</comment>
<evidence type="ECO:0000256" key="3">
    <source>
        <dbReference type="ARBA" id="ARBA00009699"/>
    </source>
</evidence>
<dbReference type="Proteomes" id="UP001303373">
    <property type="component" value="Chromosome 1"/>
</dbReference>
<proteinExistence type="inferred from homology"/>
<dbReference type="PIRSF" id="PIRSF016302">
    <property type="entry name" value="Man_a_manosd"/>
    <property type="match status" value="1"/>
</dbReference>
<evidence type="ECO:0000256" key="9">
    <source>
        <dbReference type="ARBA" id="ARBA00023295"/>
    </source>
</evidence>
<keyword evidence="5 12" id="KW-0732">Signal</keyword>
<dbReference type="FunFam" id="1.50.10.20:FF:000006">
    <property type="entry name" value="Mannan endo-1,6-alpha-mannosidase"/>
    <property type="match status" value="1"/>
</dbReference>
<name>A0AAQ3LY69_9PEZI</name>
<evidence type="ECO:0000256" key="12">
    <source>
        <dbReference type="SAM" id="SignalP"/>
    </source>
</evidence>
<dbReference type="Gene3D" id="1.50.10.20">
    <property type="match status" value="1"/>
</dbReference>
<feature type="chain" id="PRO_5042831676" description="Mannan endo-1,6-alpha-mannosidase" evidence="12">
    <location>
        <begin position="21"/>
        <end position="454"/>
    </location>
</feature>
<evidence type="ECO:0000256" key="8">
    <source>
        <dbReference type="ARBA" id="ARBA00023180"/>
    </source>
</evidence>
<evidence type="ECO:0000256" key="4">
    <source>
        <dbReference type="ARBA" id="ARBA00012350"/>
    </source>
</evidence>
<organism evidence="13 14">
    <name type="scientific">Acrodontium crateriforme</name>
    <dbReference type="NCBI Taxonomy" id="150365"/>
    <lineage>
        <taxon>Eukaryota</taxon>
        <taxon>Fungi</taxon>
        <taxon>Dikarya</taxon>
        <taxon>Ascomycota</taxon>
        <taxon>Pezizomycotina</taxon>
        <taxon>Dothideomycetes</taxon>
        <taxon>Dothideomycetidae</taxon>
        <taxon>Mycosphaerellales</taxon>
        <taxon>Teratosphaeriaceae</taxon>
        <taxon>Acrodontium</taxon>
    </lineage>
</organism>
<dbReference type="PANTHER" id="PTHR12145:SF41">
    <property type="entry name" value="MANNAN ENDO-1,6-ALPHA-MANNOSIDASE"/>
    <property type="match status" value="1"/>
</dbReference>
<protein>
    <recommendedName>
        <fullName evidence="4 10">Mannan endo-1,6-alpha-mannosidase</fullName>
        <ecNumber evidence="4 10">3.2.1.101</ecNumber>
    </recommendedName>
</protein>
<dbReference type="EMBL" id="CP138580">
    <property type="protein sequence ID" value="WPG97726.1"/>
    <property type="molecule type" value="Genomic_DNA"/>
</dbReference>
<evidence type="ECO:0000256" key="6">
    <source>
        <dbReference type="ARBA" id="ARBA00022801"/>
    </source>
</evidence>
<dbReference type="PANTHER" id="PTHR12145">
    <property type="entry name" value="MANNAN ENDO-1,6-ALPHA-MANNOSIDASE DCW1"/>
    <property type="match status" value="1"/>
</dbReference>